<dbReference type="GO" id="GO:0005615">
    <property type="term" value="C:extracellular space"/>
    <property type="evidence" value="ECO:0007669"/>
    <property type="project" value="TreeGrafter"/>
</dbReference>
<dbReference type="PANTHER" id="PTHR11532">
    <property type="entry name" value="PROTEASE M14 CARBOXYPEPTIDASE"/>
    <property type="match status" value="1"/>
</dbReference>
<dbReference type="CDD" id="cd18173">
    <property type="entry name" value="M14_CP_bacteria"/>
    <property type="match status" value="1"/>
</dbReference>
<feature type="active site" description="Proton donor/acceptor" evidence="8">
    <location>
        <position position="389"/>
    </location>
</feature>
<keyword evidence="6" id="KW-0862">Zinc</keyword>
<dbReference type="SMART" id="SM00060">
    <property type="entry name" value="FN3"/>
    <property type="match status" value="1"/>
</dbReference>
<dbReference type="GO" id="GO:0004181">
    <property type="term" value="F:metallocarboxypeptidase activity"/>
    <property type="evidence" value="ECO:0007669"/>
    <property type="project" value="InterPro"/>
</dbReference>
<keyword evidence="3" id="KW-0479">Metal-binding</keyword>
<dbReference type="InterPro" id="IPR000834">
    <property type="entry name" value="Peptidase_M14"/>
</dbReference>
<feature type="chain" id="PRO_5019344066" evidence="9">
    <location>
        <begin position="20"/>
        <end position="832"/>
    </location>
</feature>
<dbReference type="SUPFAM" id="SSF49464">
    <property type="entry name" value="Carboxypeptidase regulatory domain-like"/>
    <property type="match status" value="1"/>
</dbReference>
<dbReference type="InterPro" id="IPR057247">
    <property type="entry name" value="CARBOXYPEPT_ZN_2"/>
</dbReference>
<evidence type="ECO:0000256" key="6">
    <source>
        <dbReference type="ARBA" id="ARBA00022833"/>
    </source>
</evidence>
<dbReference type="InterPro" id="IPR045474">
    <property type="entry name" value="GEVED"/>
</dbReference>
<evidence type="ECO:0000256" key="4">
    <source>
        <dbReference type="ARBA" id="ARBA00022729"/>
    </source>
</evidence>
<dbReference type="OrthoDB" id="1652165at2"/>
<dbReference type="RefSeq" id="WP_125467352.1">
    <property type="nucleotide sequence ID" value="NZ_RWBG01000002.1"/>
</dbReference>
<gene>
    <name evidence="12" type="ORF">EJA19_05515</name>
</gene>
<reference evidence="12 13" key="1">
    <citation type="submission" date="2018-12" db="EMBL/GenBank/DDBJ databases">
        <title>Mangrovimonas spongiae sp. nov., a novel member of the genus Mangrovimonas isolated from marine sponge.</title>
        <authorList>
            <person name="Zhuang L."/>
            <person name="Luo L."/>
        </authorList>
    </citation>
    <scope>NUCLEOTIDE SEQUENCE [LARGE SCALE GENOMIC DNA]</scope>
    <source>
        <strain evidence="12 13">HN-E26</strain>
    </source>
</reference>
<dbReference type="SUPFAM" id="SSF53187">
    <property type="entry name" value="Zn-dependent exopeptidases"/>
    <property type="match status" value="1"/>
</dbReference>
<dbReference type="PANTHER" id="PTHR11532:SF57">
    <property type="entry name" value="CARBOXYPEPTIDASE D, B"/>
    <property type="match status" value="1"/>
</dbReference>
<feature type="domain" description="Peptidase M14" evidence="11">
    <location>
        <begin position="122"/>
        <end position="419"/>
    </location>
</feature>
<dbReference type="GO" id="GO:0006518">
    <property type="term" value="P:peptide metabolic process"/>
    <property type="evidence" value="ECO:0007669"/>
    <property type="project" value="TreeGrafter"/>
</dbReference>
<evidence type="ECO:0000256" key="5">
    <source>
        <dbReference type="ARBA" id="ARBA00022801"/>
    </source>
</evidence>
<protein>
    <submittedName>
        <fullName evidence="12">T9SS C-terminal target domain-containing protein</fullName>
    </submittedName>
</protein>
<proteinExistence type="inferred from homology"/>
<dbReference type="Pfam" id="PF18962">
    <property type="entry name" value="Por_Secre_tail"/>
    <property type="match status" value="1"/>
</dbReference>
<comment type="similarity">
    <text evidence="2 8">Belongs to the peptidase M14 family.</text>
</comment>
<dbReference type="PROSITE" id="PS52035">
    <property type="entry name" value="PEPTIDASE_M14"/>
    <property type="match status" value="1"/>
</dbReference>
<evidence type="ECO:0000256" key="9">
    <source>
        <dbReference type="SAM" id="SignalP"/>
    </source>
</evidence>
<name>A0A428K221_9FLAO</name>
<evidence type="ECO:0000313" key="13">
    <source>
        <dbReference type="Proteomes" id="UP000270620"/>
    </source>
</evidence>
<accession>A0A428K221</accession>
<dbReference type="Pfam" id="PF00246">
    <property type="entry name" value="Peptidase_M14"/>
    <property type="match status" value="1"/>
</dbReference>
<dbReference type="SMART" id="SM00631">
    <property type="entry name" value="Zn_pept"/>
    <property type="match status" value="1"/>
</dbReference>
<keyword evidence="5" id="KW-0378">Hydrolase</keyword>
<evidence type="ECO:0000256" key="1">
    <source>
        <dbReference type="ARBA" id="ARBA00001947"/>
    </source>
</evidence>
<dbReference type="InterPro" id="IPR036116">
    <property type="entry name" value="FN3_sf"/>
</dbReference>
<dbReference type="PROSITE" id="PS50853">
    <property type="entry name" value="FN3"/>
    <property type="match status" value="1"/>
</dbReference>
<dbReference type="Pfam" id="PF00041">
    <property type="entry name" value="fn3"/>
    <property type="match status" value="1"/>
</dbReference>
<keyword evidence="4 9" id="KW-0732">Signal</keyword>
<organism evidence="12 13">
    <name type="scientific">Mangrovimonas spongiae</name>
    <dbReference type="NCBI Taxonomy" id="2494697"/>
    <lineage>
        <taxon>Bacteria</taxon>
        <taxon>Pseudomonadati</taxon>
        <taxon>Bacteroidota</taxon>
        <taxon>Flavobacteriia</taxon>
        <taxon>Flavobacteriales</taxon>
        <taxon>Flavobacteriaceae</taxon>
        <taxon>Mangrovimonas</taxon>
    </lineage>
</organism>
<dbReference type="InterPro" id="IPR013783">
    <property type="entry name" value="Ig-like_fold"/>
</dbReference>
<dbReference type="Pfam" id="PF20009">
    <property type="entry name" value="GEVED"/>
    <property type="match status" value="1"/>
</dbReference>
<evidence type="ECO:0000256" key="3">
    <source>
        <dbReference type="ARBA" id="ARBA00022723"/>
    </source>
</evidence>
<dbReference type="EMBL" id="RWBG01000002">
    <property type="protein sequence ID" value="RSK40437.1"/>
    <property type="molecule type" value="Genomic_DNA"/>
</dbReference>
<dbReference type="GO" id="GO:0008270">
    <property type="term" value="F:zinc ion binding"/>
    <property type="evidence" value="ECO:0007669"/>
    <property type="project" value="InterPro"/>
</dbReference>
<feature type="signal peptide" evidence="9">
    <location>
        <begin position="1"/>
        <end position="19"/>
    </location>
</feature>
<keyword evidence="13" id="KW-1185">Reference proteome</keyword>
<evidence type="ECO:0000256" key="7">
    <source>
        <dbReference type="ARBA" id="ARBA00023180"/>
    </source>
</evidence>
<dbReference type="Gene3D" id="2.60.40.10">
    <property type="entry name" value="Immunoglobulins"/>
    <property type="match status" value="1"/>
</dbReference>
<evidence type="ECO:0000259" key="10">
    <source>
        <dbReference type="PROSITE" id="PS50853"/>
    </source>
</evidence>
<evidence type="ECO:0000313" key="12">
    <source>
        <dbReference type="EMBL" id="RSK40437.1"/>
    </source>
</evidence>
<sequence length="832" mass="92905">MKKVTLVIILLVSTFSTFSQNLQLEKANEYLQNRHELNFTFQVNSHQEIDTYTKHLSILNFDPTTNTVYAWANTEQFSAFLDRNIPFQVLDSENEPGQGIIMSNEISNANRGVYPLTFPLTAYPTYADYASQMQEFANNHSDICELVDIGGTTEGASGGNKRLLFIKISDNITTQEAEPKLMYTSSMHGDEITGYPLMLDLIDYLITAYKDVAHPDHTRISNLINNSEVWINPMANPDGTYYQSASNTSVANSRRANANGIDLNRNYPDNVAGPHANGHTSYELETQHFMTLADNNHFVLSANFHGGTEVVNYPWDNTYTDHADSDWYFLISKEYAVNCQDNSPSGYMDATYNNYQWPGVTEGADWYQVYGGRQDYMNFYHQCKETTIELSNTKVIPANQLENHWNYNKEALIEYLIQGTYGFQGYVKDANTNNPIEATITLVGHDALNSHTVSSLPHGDFYRPVFAGTYDILIEAECYQPITLSNQSIANYQKIELGDIFLSPIASIAPTALSASGITSNSAAINWDNMNTSYDIRYREQGTSTWIEITDIGSNTTNLASLSANTTYEVQIRSVCGNNTSAYSSTMSFTTTNFTYCSSNGNDTSDEYIGNVTVNTFSNNSGAGTTATGYSDFTSLSIDIDKLQSHTISVTKFWTGNSQRDGVAAWIDFNQDGDFDDVGENIFNSARSRVEIVNTSFTVPTNAVLGATRLRVSLMWNNTPTSCEVFSNGEVEDYTVNIVDNTLNIVDTDVSNISVFPNPFSNELQVKLNNNNHVSISIYDLSGRLIKKMNNIKPQQQTLTIPDLSNLSSGSYFLKLKDTDSNQIHIKQIIKK</sequence>
<dbReference type="InterPro" id="IPR008969">
    <property type="entry name" value="CarboxyPept-like_regulatory"/>
</dbReference>
<dbReference type="InterPro" id="IPR026444">
    <property type="entry name" value="Secre_tail"/>
</dbReference>
<dbReference type="Gene3D" id="2.60.40.1120">
    <property type="entry name" value="Carboxypeptidase-like, regulatory domain"/>
    <property type="match status" value="1"/>
</dbReference>
<evidence type="ECO:0000256" key="8">
    <source>
        <dbReference type="PROSITE-ProRule" id="PRU01379"/>
    </source>
</evidence>
<dbReference type="CDD" id="cd00063">
    <property type="entry name" value="FN3"/>
    <property type="match status" value="1"/>
</dbReference>
<evidence type="ECO:0000259" key="11">
    <source>
        <dbReference type="PROSITE" id="PS52035"/>
    </source>
</evidence>
<comment type="caution">
    <text evidence="12">The sequence shown here is derived from an EMBL/GenBank/DDBJ whole genome shotgun (WGS) entry which is preliminary data.</text>
</comment>
<dbReference type="GO" id="GO:0016485">
    <property type="term" value="P:protein processing"/>
    <property type="evidence" value="ECO:0007669"/>
    <property type="project" value="TreeGrafter"/>
</dbReference>
<dbReference type="PRINTS" id="PR00765">
    <property type="entry name" value="CRBOXYPTASEA"/>
</dbReference>
<dbReference type="InterPro" id="IPR050753">
    <property type="entry name" value="Peptidase_M14_domain"/>
</dbReference>
<dbReference type="SUPFAM" id="SSF49265">
    <property type="entry name" value="Fibronectin type III"/>
    <property type="match status" value="1"/>
</dbReference>
<dbReference type="InterPro" id="IPR003961">
    <property type="entry name" value="FN3_dom"/>
</dbReference>
<evidence type="ECO:0000256" key="2">
    <source>
        <dbReference type="ARBA" id="ARBA00005988"/>
    </source>
</evidence>
<dbReference type="Proteomes" id="UP000270620">
    <property type="component" value="Unassembled WGS sequence"/>
</dbReference>
<keyword evidence="7" id="KW-0325">Glycoprotein</keyword>
<dbReference type="PROSITE" id="PS00133">
    <property type="entry name" value="CARBOXYPEPT_ZN_2"/>
    <property type="match status" value="1"/>
</dbReference>
<dbReference type="AlphaFoldDB" id="A0A428K221"/>
<comment type="cofactor">
    <cofactor evidence="1">
        <name>Zn(2+)</name>
        <dbReference type="ChEBI" id="CHEBI:29105"/>
    </cofactor>
</comment>
<dbReference type="NCBIfam" id="TIGR04183">
    <property type="entry name" value="Por_Secre_tail"/>
    <property type="match status" value="1"/>
</dbReference>
<dbReference type="Gene3D" id="3.40.630.10">
    <property type="entry name" value="Zn peptidases"/>
    <property type="match status" value="1"/>
</dbReference>
<feature type="domain" description="Fibronectin type-III" evidence="10">
    <location>
        <begin position="509"/>
        <end position="594"/>
    </location>
</feature>